<dbReference type="SUPFAM" id="SSF52540">
    <property type="entry name" value="P-loop containing nucleoside triphosphate hydrolases"/>
    <property type="match status" value="1"/>
</dbReference>
<dbReference type="EMBL" id="JASOIH010000185">
    <property type="protein sequence ID" value="MDK6900516.1"/>
    <property type="molecule type" value="Genomic_DNA"/>
</dbReference>
<protein>
    <submittedName>
        <fullName evidence="2">ATP-binding cassette domain-containing protein</fullName>
    </submittedName>
</protein>
<dbReference type="GO" id="GO:0042626">
    <property type="term" value="F:ATPase-coupled transmembrane transporter activity"/>
    <property type="evidence" value="ECO:0007669"/>
    <property type="project" value="TreeGrafter"/>
</dbReference>
<keyword evidence="2" id="KW-0067">ATP-binding</keyword>
<dbReference type="PANTHER" id="PTHR24221:SF654">
    <property type="entry name" value="ATP-BINDING CASSETTE SUB-FAMILY B MEMBER 6"/>
    <property type="match status" value="1"/>
</dbReference>
<evidence type="ECO:0000313" key="2">
    <source>
        <dbReference type="EMBL" id="MDK6900516.1"/>
    </source>
</evidence>
<comment type="caution">
    <text evidence="2">The sequence shown here is derived from an EMBL/GenBank/DDBJ whole genome shotgun (WGS) entry which is preliminary data.</text>
</comment>
<dbReference type="AlphaFoldDB" id="A0AAW6Y1L1"/>
<evidence type="ECO:0000313" key="3">
    <source>
        <dbReference type="Proteomes" id="UP001230629"/>
    </source>
</evidence>
<proteinExistence type="predicted"/>
<keyword evidence="2" id="KW-0547">Nucleotide-binding</keyword>
<name>A0AAW6Y1L1_STRAG</name>
<dbReference type="GO" id="GO:0005524">
    <property type="term" value="F:ATP binding"/>
    <property type="evidence" value="ECO:0007669"/>
    <property type="project" value="UniProtKB-KW"/>
</dbReference>
<dbReference type="InterPro" id="IPR039421">
    <property type="entry name" value="Type_1_exporter"/>
</dbReference>
<dbReference type="PANTHER" id="PTHR24221">
    <property type="entry name" value="ATP-BINDING CASSETTE SUB-FAMILY B"/>
    <property type="match status" value="1"/>
</dbReference>
<gene>
    <name evidence="2" type="ORF">QP229_11200</name>
</gene>
<dbReference type="Pfam" id="PF00005">
    <property type="entry name" value="ABC_tran"/>
    <property type="match status" value="1"/>
</dbReference>
<feature type="domain" description="ABC transporter" evidence="1">
    <location>
        <begin position="20"/>
        <end position="70"/>
    </location>
</feature>
<dbReference type="Gene3D" id="3.40.50.300">
    <property type="entry name" value="P-loop containing nucleotide triphosphate hydrolases"/>
    <property type="match status" value="1"/>
</dbReference>
<dbReference type="InterPro" id="IPR027417">
    <property type="entry name" value="P-loop_NTPase"/>
</dbReference>
<organism evidence="2 3">
    <name type="scientific">Streptococcus agalactiae</name>
    <dbReference type="NCBI Taxonomy" id="1311"/>
    <lineage>
        <taxon>Bacteria</taxon>
        <taxon>Bacillati</taxon>
        <taxon>Bacillota</taxon>
        <taxon>Bacilli</taxon>
        <taxon>Lactobacillales</taxon>
        <taxon>Streptococcaceae</taxon>
        <taxon>Streptococcus</taxon>
    </lineage>
</organism>
<accession>A0AAW6Y1L1</accession>
<reference evidence="2" key="1">
    <citation type="submission" date="2023-05" db="EMBL/GenBank/DDBJ databases">
        <title>Cataloging the Phylogenetic Diversity of Human Bladder Bacteria.</title>
        <authorList>
            <person name="Du J."/>
        </authorList>
    </citation>
    <scope>NUCLEOTIDE SEQUENCE</scope>
    <source>
        <strain evidence="2">UMB8703</strain>
    </source>
</reference>
<feature type="non-terminal residue" evidence="2">
    <location>
        <position position="76"/>
    </location>
</feature>
<evidence type="ECO:0000259" key="1">
    <source>
        <dbReference type="Pfam" id="PF00005"/>
    </source>
</evidence>
<dbReference type="InterPro" id="IPR003439">
    <property type="entry name" value="ABC_transporter-like_ATP-bd"/>
</dbReference>
<dbReference type="Proteomes" id="UP001230629">
    <property type="component" value="Unassembled WGS sequence"/>
</dbReference>
<dbReference type="GO" id="GO:0016887">
    <property type="term" value="F:ATP hydrolysis activity"/>
    <property type="evidence" value="ECO:0007669"/>
    <property type="project" value="InterPro"/>
</dbReference>
<sequence>MPAIRFENVTFGYGTDPDVLRDVSFTIEPGERVAFVSESGGGKTTLTSLLLGLYEPRAGHIELFGSDIADLSLRQV</sequence>